<dbReference type="Proteomes" id="UP000247476">
    <property type="component" value="Unassembled WGS sequence"/>
</dbReference>
<dbReference type="GO" id="GO:0044550">
    <property type="term" value="P:secondary metabolite biosynthetic process"/>
    <property type="evidence" value="ECO:0007669"/>
    <property type="project" value="TreeGrafter"/>
</dbReference>
<dbReference type="NCBIfam" id="NF005541">
    <property type="entry name" value="PRK07204.1"/>
    <property type="match status" value="1"/>
</dbReference>
<proteinExistence type="predicted"/>
<dbReference type="AlphaFoldDB" id="A0A2V5KC47"/>
<name>A0A2V5KC47_9BACL</name>
<dbReference type="GO" id="GO:0006633">
    <property type="term" value="P:fatty acid biosynthetic process"/>
    <property type="evidence" value="ECO:0007669"/>
    <property type="project" value="InterPro"/>
</dbReference>
<protein>
    <submittedName>
        <fullName evidence="5">Beta-ketoacyl-ACP synthase III</fullName>
    </submittedName>
</protein>
<sequence>MQHRQVRIVGTGKYVPKRRVSDTEMDRALGVPEGWSRQKTNVIERYFIEDETASQMGAKAAYAALESAGLTFADIDCLVCTSGTMEQPIPCTAALIQEAMGQPHAGVPAFDINTTCLSFVAGLDVMSYMVAAGRYRYVLLVSTEVASKGLNWRHKESAALFGDGAAAAVIGPAGAEEPSKLLYARMETYSAGARYSEIRGGGSALHASAYSADTADRFLFDMQGDALFRMASQKLPAFLDKLLAGAGCGLDSVKLVVPHQGSAMAMRLLARKLGIADDRLMSITPDHGNTIAASIPMGLHEAIRQRRIERGDRVLLIGTSAGLSLGGVVLDY</sequence>
<dbReference type="OrthoDB" id="9815506at2"/>
<reference evidence="5 6" key="1">
    <citation type="submission" date="2018-05" db="EMBL/GenBank/DDBJ databases">
        <title>Paenibacillus flagellatus sp. nov., isolated from selenium mineral soil.</title>
        <authorList>
            <person name="Dai X."/>
        </authorList>
    </citation>
    <scope>NUCLEOTIDE SEQUENCE [LARGE SCALE GENOMIC DNA]</scope>
    <source>
        <strain evidence="5 6">DXL2</strain>
    </source>
</reference>
<keyword evidence="6" id="KW-1185">Reference proteome</keyword>
<dbReference type="Pfam" id="PF08545">
    <property type="entry name" value="ACP_syn_III"/>
    <property type="match status" value="1"/>
</dbReference>
<evidence type="ECO:0000313" key="5">
    <source>
        <dbReference type="EMBL" id="PYI55503.1"/>
    </source>
</evidence>
<accession>A0A2V5KC47</accession>
<evidence type="ECO:0000313" key="6">
    <source>
        <dbReference type="Proteomes" id="UP000247476"/>
    </source>
</evidence>
<evidence type="ECO:0000259" key="3">
    <source>
        <dbReference type="Pfam" id="PF08541"/>
    </source>
</evidence>
<keyword evidence="1" id="KW-0808">Transferase</keyword>
<dbReference type="InterPro" id="IPR013747">
    <property type="entry name" value="ACP_syn_III_C"/>
</dbReference>
<dbReference type="SUPFAM" id="SSF53901">
    <property type="entry name" value="Thiolase-like"/>
    <property type="match status" value="1"/>
</dbReference>
<feature type="domain" description="Beta-ketoacyl-[acyl-carrier-protein] synthase III N-terminal" evidence="4">
    <location>
        <begin position="110"/>
        <end position="188"/>
    </location>
</feature>
<feature type="domain" description="Beta-ketoacyl-[acyl-carrier-protein] synthase III C-terminal" evidence="3">
    <location>
        <begin position="244"/>
        <end position="331"/>
    </location>
</feature>
<gene>
    <name evidence="5" type="ORF">DLM86_07145</name>
</gene>
<dbReference type="RefSeq" id="WP_110839305.1">
    <property type="nucleotide sequence ID" value="NZ_QJVJ01000003.1"/>
</dbReference>
<dbReference type="EMBL" id="QJVJ01000003">
    <property type="protein sequence ID" value="PYI55503.1"/>
    <property type="molecule type" value="Genomic_DNA"/>
</dbReference>
<dbReference type="PANTHER" id="PTHR34069">
    <property type="entry name" value="3-OXOACYL-[ACYL-CARRIER-PROTEIN] SYNTHASE 3"/>
    <property type="match status" value="1"/>
</dbReference>
<comment type="caution">
    <text evidence="5">The sequence shown here is derived from an EMBL/GenBank/DDBJ whole genome shotgun (WGS) entry which is preliminary data.</text>
</comment>
<dbReference type="InterPro" id="IPR013751">
    <property type="entry name" value="ACP_syn_III_N"/>
</dbReference>
<evidence type="ECO:0000256" key="2">
    <source>
        <dbReference type="ARBA" id="ARBA00023315"/>
    </source>
</evidence>
<dbReference type="Gene3D" id="3.40.47.10">
    <property type="match status" value="1"/>
</dbReference>
<keyword evidence="2" id="KW-0012">Acyltransferase</keyword>
<dbReference type="GO" id="GO:0004315">
    <property type="term" value="F:3-oxoacyl-[acyl-carrier-protein] synthase activity"/>
    <property type="evidence" value="ECO:0007669"/>
    <property type="project" value="InterPro"/>
</dbReference>
<dbReference type="PANTHER" id="PTHR34069:SF2">
    <property type="entry name" value="BETA-KETOACYL-[ACYL-CARRIER-PROTEIN] SYNTHASE III"/>
    <property type="match status" value="1"/>
</dbReference>
<dbReference type="CDD" id="cd00830">
    <property type="entry name" value="KAS_III"/>
    <property type="match status" value="1"/>
</dbReference>
<dbReference type="InterPro" id="IPR016039">
    <property type="entry name" value="Thiolase-like"/>
</dbReference>
<evidence type="ECO:0000256" key="1">
    <source>
        <dbReference type="ARBA" id="ARBA00022679"/>
    </source>
</evidence>
<organism evidence="5 6">
    <name type="scientific">Paenibacillus flagellatus</name>
    <dbReference type="NCBI Taxonomy" id="2211139"/>
    <lineage>
        <taxon>Bacteria</taxon>
        <taxon>Bacillati</taxon>
        <taxon>Bacillota</taxon>
        <taxon>Bacilli</taxon>
        <taxon>Bacillales</taxon>
        <taxon>Paenibacillaceae</taxon>
        <taxon>Paenibacillus</taxon>
    </lineage>
</organism>
<dbReference type="Pfam" id="PF08541">
    <property type="entry name" value="ACP_syn_III_C"/>
    <property type="match status" value="1"/>
</dbReference>
<evidence type="ECO:0000259" key="4">
    <source>
        <dbReference type="Pfam" id="PF08545"/>
    </source>
</evidence>